<evidence type="ECO:0000256" key="3">
    <source>
        <dbReference type="ARBA" id="ARBA00022475"/>
    </source>
</evidence>
<evidence type="ECO:0000256" key="1">
    <source>
        <dbReference type="ARBA" id="ARBA00004651"/>
    </source>
</evidence>
<dbReference type="AlphaFoldDB" id="A0A4U9WFP0"/>
<gene>
    <name evidence="11" type="primary">proY_3</name>
    <name evidence="11" type="ORF">NCTC12965_07623</name>
</gene>
<protein>
    <submittedName>
        <fullName evidence="11">Proline-specific permease ProY</fullName>
    </submittedName>
</protein>
<reference evidence="11" key="1">
    <citation type="submission" date="2019-05" db="EMBL/GenBank/DDBJ databases">
        <authorList>
            <consortium name="Pathogen Informatics"/>
        </authorList>
    </citation>
    <scope>NUCLEOTIDE SEQUENCE [LARGE SCALE GENOMIC DNA]</scope>
    <source>
        <strain evidence="11">NCTC12965</strain>
    </source>
</reference>
<feature type="region of interest" description="Disordered" evidence="8">
    <location>
        <begin position="150"/>
        <end position="183"/>
    </location>
</feature>
<feature type="transmembrane region" description="Helical" evidence="9">
    <location>
        <begin position="23"/>
        <end position="43"/>
    </location>
</feature>
<sequence>MMYGMAQDGQAPKAFTKLTGNGVPWMTVLVMSIALLLAVVLNYLIPKQIFIIIASIATFATVWVWLMILLSQIAMRRTLTKDEVAKLSFPVPWWPVAPALATAFMVFVIGLLGYFEESRIALYVGLIWVAFLTLAYTLWVRKKGGETPCRSLNRKPLKTSPPASTHEAGGRCSRFTGNAPAPD</sequence>
<dbReference type="PANTHER" id="PTHR43495:SF2">
    <property type="entry name" value="D-SERINE_D-ALANINE_GLYCINE TRANSPORTER"/>
    <property type="match status" value="1"/>
</dbReference>
<evidence type="ECO:0000256" key="4">
    <source>
        <dbReference type="ARBA" id="ARBA00022692"/>
    </source>
</evidence>
<keyword evidence="2" id="KW-0813">Transport</keyword>
<keyword evidence="5" id="KW-0029">Amino-acid transport</keyword>
<dbReference type="EMBL" id="CABEEZ010000151">
    <property type="protein sequence ID" value="VTR58160.1"/>
    <property type="molecule type" value="Genomic_DNA"/>
</dbReference>
<evidence type="ECO:0000256" key="9">
    <source>
        <dbReference type="SAM" id="Phobius"/>
    </source>
</evidence>
<evidence type="ECO:0000256" key="2">
    <source>
        <dbReference type="ARBA" id="ARBA00022448"/>
    </source>
</evidence>
<evidence type="ECO:0000256" key="6">
    <source>
        <dbReference type="ARBA" id="ARBA00022989"/>
    </source>
</evidence>
<evidence type="ECO:0000256" key="8">
    <source>
        <dbReference type="SAM" id="MobiDB-lite"/>
    </source>
</evidence>
<feature type="transmembrane region" description="Helical" evidence="9">
    <location>
        <begin position="120"/>
        <end position="140"/>
    </location>
</feature>
<keyword evidence="6 9" id="KW-1133">Transmembrane helix</keyword>
<name>A0A4U9WFP0_SERFO</name>
<dbReference type="Gene3D" id="1.20.1740.10">
    <property type="entry name" value="Amino acid/polyamine transporter I"/>
    <property type="match status" value="1"/>
</dbReference>
<comment type="subcellular location">
    <subcellularLocation>
        <location evidence="1">Cell membrane</location>
        <topology evidence="1">Multi-pass membrane protein</topology>
    </subcellularLocation>
</comment>
<dbReference type="PANTHER" id="PTHR43495">
    <property type="entry name" value="GABA PERMEASE"/>
    <property type="match status" value="1"/>
</dbReference>
<feature type="transmembrane region" description="Helical" evidence="9">
    <location>
        <begin position="91"/>
        <end position="114"/>
    </location>
</feature>
<evidence type="ECO:0000256" key="7">
    <source>
        <dbReference type="ARBA" id="ARBA00023136"/>
    </source>
</evidence>
<feature type="transmembrane region" description="Helical" evidence="9">
    <location>
        <begin position="49"/>
        <end position="70"/>
    </location>
</feature>
<keyword evidence="3" id="KW-1003">Cell membrane</keyword>
<evidence type="ECO:0000256" key="5">
    <source>
        <dbReference type="ARBA" id="ARBA00022970"/>
    </source>
</evidence>
<evidence type="ECO:0000313" key="11">
    <source>
        <dbReference type="EMBL" id="VTR58160.1"/>
    </source>
</evidence>
<dbReference type="GO" id="GO:0006865">
    <property type="term" value="P:amino acid transport"/>
    <property type="evidence" value="ECO:0007669"/>
    <property type="project" value="UniProtKB-KW"/>
</dbReference>
<evidence type="ECO:0000259" key="10">
    <source>
        <dbReference type="Pfam" id="PF00324"/>
    </source>
</evidence>
<feature type="domain" description="Amino acid permease/ SLC12A" evidence="10">
    <location>
        <begin position="1"/>
        <end position="143"/>
    </location>
</feature>
<keyword evidence="4 9" id="KW-0812">Transmembrane</keyword>
<keyword evidence="7 9" id="KW-0472">Membrane</keyword>
<dbReference type="Pfam" id="PF00324">
    <property type="entry name" value="AA_permease"/>
    <property type="match status" value="1"/>
</dbReference>
<dbReference type="GO" id="GO:0055085">
    <property type="term" value="P:transmembrane transport"/>
    <property type="evidence" value="ECO:0007669"/>
    <property type="project" value="InterPro"/>
</dbReference>
<organism evidence="11">
    <name type="scientific">Serratia fonticola</name>
    <dbReference type="NCBI Taxonomy" id="47917"/>
    <lineage>
        <taxon>Bacteria</taxon>
        <taxon>Pseudomonadati</taxon>
        <taxon>Pseudomonadota</taxon>
        <taxon>Gammaproteobacteria</taxon>
        <taxon>Enterobacterales</taxon>
        <taxon>Yersiniaceae</taxon>
        <taxon>Serratia</taxon>
    </lineage>
</organism>
<dbReference type="InterPro" id="IPR004841">
    <property type="entry name" value="AA-permease/SLC12A_dom"/>
</dbReference>
<dbReference type="GO" id="GO:0005886">
    <property type="term" value="C:plasma membrane"/>
    <property type="evidence" value="ECO:0007669"/>
    <property type="project" value="UniProtKB-SubCell"/>
</dbReference>
<accession>A0A4U9WFP0</accession>
<proteinExistence type="predicted"/>